<comment type="catalytic activity">
    <reaction evidence="5 6">
        <text>Hydrolysis of proteins to small peptides in the presence of ATP and magnesium. alpha-casein is the usual test substrate. In the absence of ATP, only oligopeptides shorter than five residues are hydrolyzed (such as succinyl-Leu-Tyr-|-NHMec, and Leu-Tyr-Leu-|-Tyr-Trp, in which cleavage of the -Tyr-|-Leu- and -Tyr-|-Trp bonds also occurs).</text>
        <dbReference type="EC" id="3.4.21.92"/>
    </reaction>
</comment>
<dbReference type="InterPro" id="IPR029045">
    <property type="entry name" value="ClpP/crotonase-like_dom_sf"/>
</dbReference>
<evidence type="ECO:0000256" key="4">
    <source>
        <dbReference type="ARBA" id="ARBA00022825"/>
    </source>
</evidence>
<dbReference type="Gene3D" id="3.90.226.10">
    <property type="entry name" value="2-enoyl-CoA Hydratase, Chain A, domain 1"/>
    <property type="match status" value="1"/>
</dbReference>
<dbReference type="NCBIfam" id="NF001368">
    <property type="entry name" value="PRK00277.1"/>
    <property type="match status" value="1"/>
</dbReference>
<keyword evidence="2" id="KW-0645">Protease</keyword>
<evidence type="ECO:0000256" key="1">
    <source>
        <dbReference type="ARBA" id="ARBA00007039"/>
    </source>
</evidence>
<dbReference type="PANTHER" id="PTHR10381:SF11">
    <property type="entry name" value="ATP-DEPENDENT CLP PROTEASE PROTEOLYTIC SUBUNIT, MITOCHONDRIAL"/>
    <property type="match status" value="1"/>
</dbReference>
<comment type="caution">
    <text evidence="8">The sequence shown here is derived from an EMBL/GenBank/DDBJ whole genome shotgun (WGS) entry which is preliminary data.</text>
</comment>
<keyword evidence="3" id="KW-0378">Hydrolase</keyword>
<dbReference type="PANTHER" id="PTHR10381">
    <property type="entry name" value="ATP-DEPENDENT CLP PROTEASE PROTEOLYTIC SUBUNIT"/>
    <property type="match status" value="1"/>
</dbReference>
<dbReference type="CDD" id="cd07017">
    <property type="entry name" value="S14_ClpP_2"/>
    <property type="match status" value="1"/>
</dbReference>
<proteinExistence type="inferred from homology"/>
<feature type="active site" evidence="6">
    <location>
        <position position="167"/>
    </location>
</feature>
<dbReference type="InterPro" id="IPR033135">
    <property type="entry name" value="ClpP_His_AS"/>
</dbReference>
<evidence type="ECO:0000256" key="2">
    <source>
        <dbReference type="ARBA" id="ARBA00022670"/>
    </source>
</evidence>
<evidence type="ECO:0000256" key="3">
    <source>
        <dbReference type="ARBA" id="ARBA00022801"/>
    </source>
</evidence>
<dbReference type="GO" id="GO:0004176">
    <property type="term" value="F:ATP-dependent peptidase activity"/>
    <property type="evidence" value="ECO:0007669"/>
    <property type="project" value="InterPro"/>
</dbReference>
<name>A0A9W8E479_9FUNG</name>
<dbReference type="GO" id="GO:0006515">
    <property type="term" value="P:protein quality control for misfolded or incompletely synthesized proteins"/>
    <property type="evidence" value="ECO:0007669"/>
    <property type="project" value="TreeGrafter"/>
</dbReference>
<dbReference type="EMBL" id="JANBPY010002838">
    <property type="protein sequence ID" value="KAJ1953550.1"/>
    <property type="molecule type" value="Genomic_DNA"/>
</dbReference>
<dbReference type="Pfam" id="PF00574">
    <property type="entry name" value="CLP_protease"/>
    <property type="match status" value="1"/>
</dbReference>
<dbReference type="InterPro" id="IPR001907">
    <property type="entry name" value="ClpP"/>
</dbReference>
<evidence type="ECO:0000313" key="9">
    <source>
        <dbReference type="Proteomes" id="UP001150925"/>
    </source>
</evidence>
<evidence type="ECO:0000256" key="7">
    <source>
        <dbReference type="RuleBase" id="RU003567"/>
    </source>
</evidence>
<accession>A0A9W8E479</accession>
<dbReference type="GO" id="GO:0004252">
    <property type="term" value="F:serine-type endopeptidase activity"/>
    <property type="evidence" value="ECO:0007669"/>
    <property type="project" value="UniProtKB-EC"/>
</dbReference>
<comment type="similarity">
    <text evidence="1 7">Belongs to the peptidase S14 family.</text>
</comment>
<dbReference type="Proteomes" id="UP001150925">
    <property type="component" value="Unassembled WGS sequence"/>
</dbReference>
<dbReference type="OrthoDB" id="2017408at2759"/>
<protein>
    <recommendedName>
        <fullName evidence="7">ATP-dependent Clp protease proteolytic subunit</fullName>
    </recommendedName>
</protein>
<dbReference type="GO" id="GO:0009368">
    <property type="term" value="C:endopeptidase Clp complex"/>
    <property type="evidence" value="ECO:0007669"/>
    <property type="project" value="TreeGrafter"/>
</dbReference>
<dbReference type="PROSITE" id="PS00382">
    <property type="entry name" value="CLP_PROTEASE_HIS"/>
    <property type="match status" value="1"/>
</dbReference>
<reference evidence="8" key="1">
    <citation type="submission" date="2022-07" db="EMBL/GenBank/DDBJ databases">
        <title>Phylogenomic reconstructions and comparative analyses of Kickxellomycotina fungi.</title>
        <authorList>
            <person name="Reynolds N.K."/>
            <person name="Stajich J.E."/>
            <person name="Barry K."/>
            <person name="Grigoriev I.V."/>
            <person name="Crous P."/>
            <person name="Smith M.E."/>
        </authorList>
    </citation>
    <scope>NUCLEOTIDE SEQUENCE</scope>
    <source>
        <strain evidence="8">RSA 1196</strain>
    </source>
</reference>
<evidence type="ECO:0000256" key="6">
    <source>
        <dbReference type="PROSITE-ProRule" id="PRU10086"/>
    </source>
</evidence>
<dbReference type="HAMAP" id="MF_00444">
    <property type="entry name" value="ClpP"/>
    <property type="match status" value="1"/>
</dbReference>
<dbReference type="FunFam" id="3.90.226.10:FF:000001">
    <property type="entry name" value="ATP-dependent Clp protease proteolytic subunit"/>
    <property type="match status" value="1"/>
</dbReference>
<dbReference type="AlphaFoldDB" id="A0A9W8E479"/>
<dbReference type="GO" id="GO:0051117">
    <property type="term" value="F:ATPase binding"/>
    <property type="evidence" value="ECO:0007669"/>
    <property type="project" value="TreeGrafter"/>
</dbReference>
<dbReference type="NCBIfam" id="NF009205">
    <property type="entry name" value="PRK12553.1"/>
    <property type="match status" value="1"/>
</dbReference>
<keyword evidence="4" id="KW-0720">Serine protease</keyword>
<evidence type="ECO:0000256" key="5">
    <source>
        <dbReference type="ARBA" id="ARBA00034021"/>
    </source>
</evidence>
<organism evidence="8 9">
    <name type="scientific">Dispira parvispora</name>
    <dbReference type="NCBI Taxonomy" id="1520584"/>
    <lineage>
        <taxon>Eukaryota</taxon>
        <taxon>Fungi</taxon>
        <taxon>Fungi incertae sedis</taxon>
        <taxon>Zoopagomycota</taxon>
        <taxon>Kickxellomycotina</taxon>
        <taxon>Dimargaritomycetes</taxon>
        <taxon>Dimargaritales</taxon>
        <taxon>Dimargaritaceae</taxon>
        <taxon>Dispira</taxon>
    </lineage>
</organism>
<evidence type="ECO:0000313" key="8">
    <source>
        <dbReference type="EMBL" id="KAJ1953550.1"/>
    </source>
</evidence>
<dbReference type="InterPro" id="IPR023562">
    <property type="entry name" value="ClpP/TepA"/>
</dbReference>
<dbReference type="SUPFAM" id="SSF52096">
    <property type="entry name" value="ClpP/crotonase"/>
    <property type="match status" value="1"/>
</dbReference>
<dbReference type="PRINTS" id="PR00127">
    <property type="entry name" value="CLPPROTEASEP"/>
</dbReference>
<gene>
    <name evidence="8" type="ORF">IWQ62_005966</name>
</gene>
<keyword evidence="9" id="KW-1185">Reference proteome</keyword>
<sequence length="239" mass="26398">MTQLLRSFSPFHPSRSWFRTLPSATTPTSGLPGQRRAFTSNTRAEALIPFVVEQTARGERSYDIFSRLLKERIICLNGEVHDSMASVIVAQLLFLEAENPEKPISLYINSPGGSVTAGMAIYDTMQYIQSPVSTLCHGQACSMGSLLLTAGAPGKRYSLPNASIMIHQPSGGATGQASDIAIHAREILKTRDRLNRLYSKHTGQDLATVEKMMERDYFLSPEEAFKFGLIDKVIEKRGM</sequence>